<keyword evidence="2" id="KW-1185">Reference proteome</keyword>
<sequence length="56" mass="6935">KQLAKYKTKPKSRQELWERISVEWYKIPVEYCRDLIRSMPRRLADVRRAKGKHTKY</sequence>
<dbReference type="AlphaFoldDB" id="A0A9P6LUB6"/>
<protein>
    <submittedName>
        <fullName evidence="1">Uncharacterized protein</fullName>
    </submittedName>
</protein>
<name>A0A9P6LUB6_MORAP</name>
<proteinExistence type="predicted"/>
<dbReference type="InterPro" id="IPR036397">
    <property type="entry name" value="RNaseH_sf"/>
</dbReference>
<accession>A0A9P6LUB6</accession>
<gene>
    <name evidence="1" type="ORF">BGZ70_005726</name>
</gene>
<comment type="caution">
    <text evidence="1">The sequence shown here is derived from an EMBL/GenBank/DDBJ whole genome shotgun (WGS) entry which is preliminary data.</text>
</comment>
<organism evidence="1 2">
    <name type="scientific">Mortierella alpina</name>
    <name type="common">Oleaginous fungus</name>
    <name type="synonym">Mortierella renispora</name>
    <dbReference type="NCBI Taxonomy" id="64518"/>
    <lineage>
        <taxon>Eukaryota</taxon>
        <taxon>Fungi</taxon>
        <taxon>Fungi incertae sedis</taxon>
        <taxon>Mucoromycota</taxon>
        <taxon>Mortierellomycotina</taxon>
        <taxon>Mortierellomycetes</taxon>
        <taxon>Mortierellales</taxon>
        <taxon>Mortierellaceae</taxon>
        <taxon>Mortierella</taxon>
    </lineage>
</organism>
<dbReference type="GO" id="GO:0003676">
    <property type="term" value="F:nucleic acid binding"/>
    <property type="evidence" value="ECO:0007669"/>
    <property type="project" value="InterPro"/>
</dbReference>
<evidence type="ECO:0000313" key="2">
    <source>
        <dbReference type="Proteomes" id="UP000738359"/>
    </source>
</evidence>
<dbReference type="Proteomes" id="UP000738359">
    <property type="component" value="Unassembled WGS sequence"/>
</dbReference>
<reference evidence="1" key="1">
    <citation type="journal article" date="2020" name="Fungal Divers.">
        <title>Resolving the Mortierellaceae phylogeny through synthesis of multi-gene phylogenetics and phylogenomics.</title>
        <authorList>
            <person name="Vandepol N."/>
            <person name="Liber J."/>
            <person name="Desiro A."/>
            <person name="Na H."/>
            <person name="Kennedy M."/>
            <person name="Barry K."/>
            <person name="Grigoriev I.V."/>
            <person name="Miller A.N."/>
            <person name="O'Donnell K."/>
            <person name="Stajich J.E."/>
            <person name="Bonito G."/>
        </authorList>
    </citation>
    <scope>NUCLEOTIDE SEQUENCE</scope>
    <source>
        <strain evidence="1">CK1249</strain>
    </source>
</reference>
<dbReference type="Gene3D" id="3.30.420.10">
    <property type="entry name" value="Ribonuclease H-like superfamily/Ribonuclease H"/>
    <property type="match status" value="1"/>
</dbReference>
<evidence type="ECO:0000313" key="1">
    <source>
        <dbReference type="EMBL" id="KAF9943602.1"/>
    </source>
</evidence>
<dbReference type="EMBL" id="JAAAHY010003062">
    <property type="protein sequence ID" value="KAF9943602.1"/>
    <property type="molecule type" value="Genomic_DNA"/>
</dbReference>
<feature type="non-terminal residue" evidence="1">
    <location>
        <position position="1"/>
    </location>
</feature>
<dbReference type="OrthoDB" id="2448298at2759"/>